<evidence type="ECO:0000259" key="3">
    <source>
        <dbReference type="Pfam" id="PF12010"/>
    </source>
</evidence>
<dbReference type="Gene3D" id="3.40.190.10">
    <property type="entry name" value="Periplasmic binding protein-like II"/>
    <property type="match status" value="2"/>
</dbReference>
<keyword evidence="5" id="KW-1185">Reference proteome</keyword>
<dbReference type="SUPFAM" id="SSF53850">
    <property type="entry name" value="Periplasmic binding protein-like II"/>
    <property type="match status" value="1"/>
</dbReference>
<evidence type="ECO:0000313" key="4">
    <source>
        <dbReference type="EMBL" id="RAP75150.1"/>
    </source>
</evidence>
<dbReference type="AlphaFoldDB" id="A0A328TXI7"/>
<dbReference type="PANTHER" id="PTHR43649">
    <property type="entry name" value="ARABINOSE-BINDING PROTEIN-RELATED"/>
    <property type="match status" value="1"/>
</dbReference>
<dbReference type="InterPro" id="IPR022627">
    <property type="entry name" value="DUF3502"/>
</dbReference>
<sequence>MKKLGWLTALLALMLLVSACGGNTNKSANGSANDGTSTNAGKTDSEAVSEEPYEVVYAFPFWGSIPKDLQLVQDEINKISKEKINVTVKLLPIDGSTMDNQINLMTVSNEKLDMFLMFNYTTQVANGKLYPIGNIMEQNGKGIIDALGQEYYNSTQIKGVSYGVPSIRDMAQDYGYEIRKDLVDKHNIDLSQVQTFEDFEKIFSVIKEKEPNMAAINPSSYGKIDPLDNSLGVLLNNGQTDLKVVNWFATDEYAQILKTMRKWYQAGYVLKDAAQNKESNITLIKADKIAGATSHMKPGFEAQESRATGKEMVAVRVSPPAAKTSTVTNVMLGVSANAEKPEKVVQFLNLMYTDKDIVNLFDWGIEGQHYVKVQDQENVIKYPDGIDINNVGYTGASWMHGNQLLSYVFEGEDPEIYKKLAEFNQTALRSKALGFSFDAEPVKAEIAASTAVLNQYTKPLEVGVLDVDKVLPEFLKKLEDAGINKIIEEKQKQLDIWAKENNVNP</sequence>
<evidence type="ECO:0000256" key="1">
    <source>
        <dbReference type="SAM" id="MobiDB-lite"/>
    </source>
</evidence>
<evidence type="ECO:0000313" key="5">
    <source>
        <dbReference type="Proteomes" id="UP000249260"/>
    </source>
</evidence>
<feature type="signal peptide" evidence="2">
    <location>
        <begin position="1"/>
        <end position="19"/>
    </location>
</feature>
<feature type="domain" description="DUF3502" evidence="3">
    <location>
        <begin position="432"/>
        <end position="499"/>
    </location>
</feature>
<dbReference type="OrthoDB" id="7936627at2"/>
<reference evidence="4 5" key="1">
    <citation type="submission" date="2018-06" db="EMBL/GenBank/DDBJ databases">
        <title>Paenibacillus montanisoli sp. nov., isolated from mountain area soil.</title>
        <authorList>
            <person name="Wu M."/>
        </authorList>
    </citation>
    <scope>NUCLEOTIDE SEQUENCE [LARGE SCALE GENOMIC DNA]</scope>
    <source>
        <strain evidence="4 5">RA17</strain>
    </source>
</reference>
<accession>A0A328TXI7</accession>
<gene>
    <name evidence="4" type="ORF">DL346_17350</name>
</gene>
<dbReference type="PROSITE" id="PS51257">
    <property type="entry name" value="PROKAR_LIPOPROTEIN"/>
    <property type="match status" value="1"/>
</dbReference>
<feature type="compositionally biased region" description="Polar residues" evidence="1">
    <location>
        <begin position="26"/>
        <end position="42"/>
    </location>
</feature>
<feature type="chain" id="PRO_5039384160" evidence="2">
    <location>
        <begin position="20"/>
        <end position="505"/>
    </location>
</feature>
<keyword evidence="2" id="KW-0732">Signal</keyword>
<dbReference type="EMBL" id="QLUW01000003">
    <property type="protein sequence ID" value="RAP75150.1"/>
    <property type="molecule type" value="Genomic_DNA"/>
</dbReference>
<comment type="caution">
    <text evidence="4">The sequence shown here is derived from an EMBL/GenBank/DDBJ whole genome shotgun (WGS) entry which is preliminary data.</text>
</comment>
<dbReference type="Proteomes" id="UP000249260">
    <property type="component" value="Unassembled WGS sequence"/>
</dbReference>
<name>A0A328TXI7_9BACL</name>
<dbReference type="InterPro" id="IPR006059">
    <property type="entry name" value="SBP"/>
</dbReference>
<dbReference type="PANTHER" id="PTHR43649:SF17">
    <property type="entry name" value="ABC TRANSPORTER SOLUTE BINDING PROTEIN-SUGAR TRANSPORT"/>
    <property type="match status" value="1"/>
</dbReference>
<protein>
    <submittedName>
        <fullName evidence="4">ABC transporter substrate-binding protein</fullName>
    </submittedName>
</protein>
<dbReference type="Pfam" id="PF01547">
    <property type="entry name" value="SBP_bac_1"/>
    <property type="match status" value="1"/>
</dbReference>
<evidence type="ECO:0000256" key="2">
    <source>
        <dbReference type="SAM" id="SignalP"/>
    </source>
</evidence>
<feature type="region of interest" description="Disordered" evidence="1">
    <location>
        <begin position="26"/>
        <end position="47"/>
    </location>
</feature>
<dbReference type="InterPro" id="IPR050490">
    <property type="entry name" value="Bact_solute-bd_prot1"/>
</dbReference>
<dbReference type="RefSeq" id="WP_112883414.1">
    <property type="nucleotide sequence ID" value="NZ_QLUW01000003.1"/>
</dbReference>
<dbReference type="Pfam" id="PF12010">
    <property type="entry name" value="DUF3502"/>
    <property type="match status" value="1"/>
</dbReference>
<proteinExistence type="predicted"/>
<organism evidence="4 5">
    <name type="scientific">Paenibacillus montanisoli</name>
    <dbReference type="NCBI Taxonomy" id="2081970"/>
    <lineage>
        <taxon>Bacteria</taxon>
        <taxon>Bacillati</taxon>
        <taxon>Bacillota</taxon>
        <taxon>Bacilli</taxon>
        <taxon>Bacillales</taxon>
        <taxon>Paenibacillaceae</taxon>
        <taxon>Paenibacillus</taxon>
    </lineage>
</organism>